<dbReference type="PANTHER" id="PTHR32196">
    <property type="entry name" value="ABC TRANSPORTER PERMEASE PROTEIN YPHD-RELATED-RELATED"/>
    <property type="match status" value="1"/>
</dbReference>
<evidence type="ECO:0000313" key="10">
    <source>
        <dbReference type="Proteomes" id="UP000805614"/>
    </source>
</evidence>
<feature type="transmembrane region" description="Helical" evidence="8">
    <location>
        <begin position="65"/>
        <end position="88"/>
    </location>
</feature>
<comment type="caution">
    <text evidence="9">The sequence shown here is derived from an EMBL/GenBank/DDBJ whole genome shotgun (WGS) entry which is preliminary data.</text>
</comment>
<dbReference type="Proteomes" id="UP000805614">
    <property type="component" value="Unassembled WGS sequence"/>
</dbReference>
<keyword evidence="3" id="KW-1003">Cell membrane</keyword>
<keyword evidence="10" id="KW-1185">Reference proteome</keyword>
<evidence type="ECO:0000256" key="8">
    <source>
        <dbReference type="SAM" id="Phobius"/>
    </source>
</evidence>
<dbReference type="EMBL" id="JABVEC010000009">
    <property type="protein sequence ID" value="MBC6466720.1"/>
    <property type="molecule type" value="Genomic_DNA"/>
</dbReference>
<reference evidence="9 10" key="1">
    <citation type="submission" date="2020-06" db="EMBL/GenBank/DDBJ databases">
        <title>Actinomadura xiongansis sp. nov., isolated from soil of Baiyangdian.</title>
        <authorList>
            <person name="Zhang X."/>
        </authorList>
    </citation>
    <scope>NUCLEOTIDE SEQUENCE [LARGE SCALE GENOMIC DNA]</scope>
    <source>
        <strain evidence="9 10">HBUM206468</strain>
    </source>
</reference>
<sequence>MSTTKPTGAPVASTGVRTGGALGRNTQRLNEIGLIGAIVVLFVVLSVTASGFLTMTNQLAILRDAATIGVVAWAMTLVIVAGEIDISIGPAVAFSSVLLAKATGEWHLPFALALLLCLAVGLLLGAGAGFLRARWAIPSFVATLGLWSALRGLAQYMTDGLPVPLAPNGLLDLLSGSILGIPTPAIIMAVLFAVFVFVANRTSYGRSVFAVGGNAEAARLSGISVARIRVILFATTGFLAAVSGVLLAARLGSGNGGASVGLEFDVIAAVVIGGTSLAGGRGSLLGTALGVAFITIIGNGLVLLGVNPFFQDVVRGVIIVGAVLINVLLSRRNGARTT</sequence>
<evidence type="ECO:0000256" key="7">
    <source>
        <dbReference type="ARBA" id="ARBA00023136"/>
    </source>
</evidence>
<comment type="subcellular location">
    <subcellularLocation>
        <location evidence="1">Cell membrane</location>
        <topology evidence="1">Multi-pass membrane protein</topology>
    </subcellularLocation>
</comment>
<keyword evidence="7 8" id="KW-0472">Membrane</keyword>
<proteinExistence type="predicted"/>
<name>A0ABR7LQG3_9ACTN</name>
<evidence type="ECO:0000256" key="1">
    <source>
        <dbReference type="ARBA" id="ARBA00004651"/>
    </source>
</evidence>
<feature type="transmembrane region" description="Helical" evidence="8">
    <location>
        <begin position="108"/>
        <end position="128"/>
    </location>
</feature>
<dbReference type="InterPro" id="IPR001851">
    <property type="entry name" value="ABC_transp_permease"/>
</dbReference>
<evidence type="ECO:0000313" key="9">
    <source>
        <dbReference type="EMBL" id="MBC6466720.1"/>
    </source>
</evidence>
<keyword evidence="2" id="KW-0813">Transport</keyword>
<protein>
    <submittedName>
        <fullName evidence="9">ABC transporter permease</fullName>
    </submittedName>
</protein>
<keyword evidence="5 8" id="KW-0812">Transmembrane</keyword>
<feature type="transmembrane region" description="Helical" evidence="8">
    <location>
        <begin position="284"/>
        <end position="307"/>
    </location>
</feature>
<evidence type="ECO:0000256" key="4">
    <source>
        <dbReference type="ARBA" id="ARBA00022519"/>
    </source>
</evidence>
<feature type="transmembrane region" description="Helical" evidence="8">
    <location>
        <begin position="135"/>
        <end position="154"/>
    </location>
</feature>
<feature type="transmembrane region" description="Helical" evidence="8">
    <location>
        <begin position="257"/>
        <end position="277"/>
    </location>
</feature>
<dbReference type="CDD" id="cd06579">
    <property type="entry name" value="TM_PBP1_transp_AraH_like"/>
    <property type="match status" value="1"/>
</dbReference>
<feature type="transmembrane region" description="Helical" evidence="8">
    <location>
        <begin position="313"/>
        <end position="329"/>
    </location>
</feature>
<evidence type="ECO:0000256" key="3">
    <source>
        <dbReference type="ARBA" id="ARBA00022475"/>
    </source>
</evidence>
<feature type="transmembrane region" description="Helical" evidence="8">
    <location>
        <begin position="174"/>
        <end position="199"/>
    </location>
</feature>
<evidence type="ECO:0000256" key="5">
    <source>
        <dbReference type="ARBA" id="ARBA00022692"/>
    </source>
</evidence>
<gene>
    <name evidence="9" type="ORF">HKK74_14580</name>
</gene>
<keyword evidence="4" id="KW-0997">Cell inner membrane</keyword>
<keyword evidence="6 8" id="KW-1133">Transmembrane helix</keyword>
<accession>A0ABR7LQG3</accession>
<dbReference type="RefSeq" id="WP_187243728.1">
    <property type="nucleotide sequence ID" value="NZ_BAAAOK010000013.1"/>
</dbReference>
<feature type="transmembrane region" description="Helical" evidence="8">
    <location>
        <begin position="32"/>
        <end position="53"/>
    </location>
</feature>
<evidence type="ECO:0000256" key="6">
    <source>
        <dbReference type="ARBA" id="ARBA00022989"/>
    </source>
</evidence>
<organism evidence="9 10">
    <name type="scientific">Actinomadura alba</name>
    <dbReference type="NCBI Taxonomy" id="406431"/>
    <lineage>
        <taxon>Bacteria</taxon>
        <taxon>Bacillati</taxon>
        <taxon>Actinomycetota</taxon>
        <taxon>Actinomycetes</taxon>
        <taxon>Streptosporangiales</taxon>
        <taxon>Thermomonosporaceae</taxon>
        <taxon>Actinomadura</taxon>
    </lineage>
</organism>
<dbReference type="PANTHER" id="PTHR32196:SF21">
    <property type="entry name" value="ABC TRANSPORTER PERMEASE PROTEIN YPHD-RELATED"/>
    <property type="match status" value="1"/>
</dbReference>
<dbReference type="Pfam" id="PF02653">
    <property type="entry name" value="BPD_transp_2"/>
    <property type="match status" value="1"/>
</dbReference>
<evidence type="ECO:0000256" key="2">
    <source>
        <dbReference type="ARBA" id="ARBA00022448"/>
    </source>
</evidence>
<feature type="transmembrane region" description="Helical" evidence="8">
    <location>
        <begin position="230"/>
        <end position="251"/>
    </location>
</feature>